<feature type="compositionally biased region" description="Acidic residues" evidence="8">
    <location>
        <begin position="392"/>
        <end position="408"/>
    </location>
</feature>
<dbReference type="GO" id="GO:0003724">
    <property type="term" value="F:RNA helicase activity"/>
    <property type="evidence" value="ECO:0007669"/>
    <property type="project" value="UniProtKB-EC"/>
</dbReference>
<dbReference type="GO" id="GO:0003723">
    <property type="term" value="F:RNA binding"/>
    <property type="evidence" value="ECO:0007669"/>
    <property type="project" value="UniProtKB-UniRule"/>
</dbReference>
<dbReference type="PANTHER" id="PTHR24031">
    <property type="entry name" value="RNA HELICASE"/>
    <property type="match status" value="1"/>
</dbReference>
<dbReference type="InterPro" id="IPR014014">
    <property type="entry name" value="RNA_helicase_DEAD_Q_motif"/>
</dbReference>
<feature type="domain" description="Helicase ATP-binding" evidence="9">
    <location>
        <begin position="448"/>
        <end position="622"/>
    </location>
</feature>
<dbReference type="EMBL" id="CAJHNJ030000044">
    <property type="protein sequence ID" value="CAG9131149.1"/>
    <property type="molecule type" value="Genomic_DNA"/>
</dbReference>
<keyword evidence="2 7" id="KW-0378">Hydrolase</keyword>
<feature type="compositionally biased region" description="Acidic residues" evidence="8">
    <location>
        <begin position="369"/>
        <end position="384"/>
    </location>
</feature>
<keyword evidence="1 7" id="KW-0547">Nucleotide-binding</keyword>
<proteinExistence type="inferred from homology"/>
<protein>
    <recommendedName>
        <fullName evidence="7">ATP-dependent RNA helicase</fullName>
        <ecNumber evidence="7">3.6.4.13</ecNumber>
    </recommendedName>
</protein>
<dbReference type="EC" id="3.6.4.13" evidence="7"/>
<dbReference type="InterPro" id="IPR001650">
    <property type="entry name" value="Helicase_C-like"/>
</dbReference>
<dbReference type="GO" id="GO:0016787">
    <property type="term" value="F:hydrolase activity"/>
    <property type="evidence" value="ECO:0007669"/>
    <property type="project" value="UniProtKB-KW"/>
</dbReference>
<dbReference type="PROSITE" id="PS51195">
    <property type="entry name" value="Q_MOTIF"/>
    <property type="match status" value="1"/>
</dbReference>
<feature type="compositionally biased region" description="Basic residues" evidence="8">
    <location>
        <begin position="130"/>
        <end position="141"/>
    </location>
</feature>
<feature type="region of interest" description="Disordered" evidence="8">
    <location>
        <begin position="104"/>
        <end position="146"/>
    </location>
</feature>
<evidence type="ECO:0000256" key="7">
    <source>
        <dbReference type="RuleBase" id="RU365068"/>
    </source>
</evidence>
<dbReference type="InterPro" id="IPR014001">
    <property type="entry name" value="Helicase_ATP-bd"/>
</dbReference>
<feature type="short sequence motif" description="Q motif" evidence="6">
    <location>
        <begin position="160"/>
        <end position="188"/>
    </location>
</feature>
<dbReference type="Pfam" id="PF00271">
    <property type="entry name" value="Helicase_C"/>
    <property type="match status" value="1"/>
</dbReference>
<gene>
    <name evidence="12" type="ORF">PLXY2_LOCUS10187</name>
</gene>
<name>A0A8S4FX59_PLUXY</name>
<dbReference type="GO" id="GO:0005524">
    <property type="term" value="F:ATP binding"/>
    <property type="evidence" value="ECO:0007669"/>
    <property type="project" value="UniProtKB-UniRule"/>
</dbReference>
<dbReference type="CDD" id="cd18787">
    <property type="entry name" value="SF2_C_DEAD"/>
    <property type="match status" value="1"/>
</dbReference>
<reference evidence="12" key="1">
    <citation type="submission" date="2020-11" db="EMBL/GenBank/DDBJ databases">
        <authorList>
            <person name="Whiteford S."/>
        </authorList>
    </citation>
    <scope>NUCLEOTIDE SEQUENCE</scope>
</reference>
<dbReference type="AlphaFoldDB" id="A0A8S4FX59"/>
<sequence>MSKKLKNMKWASVPLEGFPISSEDFHGFVGLEECTDYGFDKESKKQNKKKPEKKRKAPSDSNPKEVPVKKTKKEKKAANPKQSVPAEIIENQGFVVESCVKAKPTTGKDTIESKNNKKDKQKQDKNNKNEKKKKVAKKSKPRLGENTVDIDSQLSLDEMQAWSALQIPEEILKALAEQGFSKPTKIQELTLPSAMLGRRDILGAAETGSGKTLAFGIPILSGIMKLKEQEAAGIDVYDVPYKKSSVKKKTTETKPKKVFSKKGSKKAKANKNKNGESSEEGYISGESDSSADDDKGSDNDSENDASGSDNENQSDNEGQSDEQDSNDEKSDDEFLEEYDVPIKKKKESVVDGNNSDDSEENYVHLSEMLDSDDLADSSDEENDFVESNNGENSEEDNSDESEPDDELEGSDHEDVGDENETGVGCVKVIDDIEMPGHVVNKTGKPLYALILTPTRELAMQISRHLISAAKYTGIRVATIVGGMAAVKQERLLRAGPEVVVATPGRLAELLGQRQPHLDQLEHIKFLAIDETDRMVERNHLVEHLPTQPFFRFRIAGVQTFLAIDETDRMVERNHFLELHPLLARLNADEARGRARQNFVFSATLTMVHDLPSHFKGNKVTKRGKIIKRKVHKMTPEQKLKKLITMIGMTDPKVVDITTQNLGTAETLTECRISCALDQKDHYLYYILQRHPGRTIVFCNSIGSVKRLAQLLGLLKCSPLPLHASMPQRQRIKNLERFRDDPHGVLVATDVAARGLDIPGVDHVIHYQVPRTAENYVHRSGRTARATKEGLTILMVEPGEALNYAKLCRTLNKTTDLPTFPVPSPILNSMRDIVTLAREVDRAALTHRRSQQEAGWLDKAAKDMDMLVDEDFVPRKHAQASSSKDLQFKKKQLDALMARPLFPRGFSYKYPSLNDPDVLGVRSEENALQVMKTAIQSGELKREKRKSKNAPLLKLEKKSRSRNSRRVKKGGKKGGEKSTPQET</sequence>
<keyword evidence="4 7" id="KW-0067">ATP-binding</keyword>
<dbReference type="SMART" id="SM00490">
    <property type="entry name" value="HELICc"/>
    <property type="match status" value="1"/>
</dbReference>
<evidence type="ECO:0000259" key="9">
    <source>
        <dbReference type="PROSITE" id="PS51192"/>
    </source>
</evidence>
<feature type="region of interest" description="Disordered" evidence="8">
    <location>
        <begin position="937"/>
        <end position="982"/>
    </location>
</feature>
<keyword evidence="5 7" id="KW-0694">RNA-binding</keyword>
<feature type="compositionally biased region" description="Acidic residues" evidence="8">
    <location>
        <begin position="312"/>
        <end position="339"/>
    </location>
</feature>
<feature type="region of interest" description="Disordered" evidence="8">
    <location>
        <begin position="39"/>
        <end position="87"/>
    </location>
</feature>
<comment type="domain">
    <text evidence="7">The Q motif is unique to and characteristic of the DEAD box family of RNA helicases and controls ATP binding and hydrolysis.</text>
</comment>
<feature type="compositionally biased region" description="Basic residues" evidence="8">
    <location>
        <begin position="256"/>
        <end position="271"/>
    </location>
</feature>
<comment type="similarity">
    <text evidence="7">Belongs to the DEAD box helicase family.</text>
</comment>
<accession>A0A8S4FX59</accession>
<evidence type="ECO:0000256" key="3">
    <source>
        <dbReference type="ARBA" id="ARBA00022806"/>
    </source>
</evidence>
<evidence type="ECO:0000259" key="10">
    <source>
        <dbReference type="PROSITE" id="PS51194"/>
    </source>
</evidence>
<feature type="region of interest" description="Disordered" evidence="8">
    <location>
        <begin position="244"/>
        <end position="421"/>
    </location>
</feature>
<comment type="function">
    <text evidence="7">RNA helicase.</text>
</comment>
<evidence type="ECO:0000256" key="8">
    <source>
        <dbReference type="SAM" id="MobiDB-lite"/>
    </source>
</evidence>
<comment type="caution">
    <text evidence="12">The sequence shown here is derived from an EMBL/GenBank/DDBJ whole genome shotgun (WGS) entry which is preliminary data.</text>
</comment>
<feature type="compositionally biased region" description="Basic and acidic residues" evidence="8">
    <location>
        <begin position="109"/>
        <end position="129"/>
    </location>
</feature>
<organism evidence="12 13">
    <name type="scientific">Plutella xylostella</name>
    <name type="common">Diamondback moth</name>
    <name type="synonym">Plutella maculipennis</name>
    <dbReference type="NCBI Taxonomy" id="51655"/>
    <lineage>
        <taxon>Eukaryota</taxon>
        <taxon>Metazoa</taxon>
        <taxon>Ecdysozoa</taxon>
        <taxon>Arthropoda</taxon>
        <taxon>Hexapoda</taxon>
        <taxon>Insecta</taxon>
        <taxon>Pterygota</taxon>
        <taxon>Neoptera</taxon>
        <taxon>Endopterygota</taxon>
        <taxon>Lepidoptera</taxon>
        <taxon>Glossata</taxon>
        <taxon>Ditrysia</taxon>
        <taxon>Yponomeutoidea</taxon>
        <taxon>Plutellidae</taxon>
        <taxon>Plutella</taxon>
    </lineage>
</organism>
<evidence type="ECO:0000256" key="1">
    <source>
        <dbReference type="ARBA" id="ARBA00022741"/>
    </source>
</evidence>
<comment type="catalytic activity">
    <reaction evidence="7">
        <text>ATP + H2O = ADP + phosphate + H(+)</text>
        <dbReference type="Rhea" id="RHEA:13065"/>
        <dbReference type="ChEBI" id="CHEBI:15377"/>
        <dbReference type="ChEBI" id="CHEBI:15378"/>
        <dbReference type="ChEBI" id="CHEBI:30616"/>
        <dbReference type="ChEBI" id="CHEBI:43474"/>
        <dbReference type="ChEBI" id="CHEBI:456216"/>
        <dbReference type="EC" id="3.6.4.13"/>
    </reaction>
</comment>
<feature type="compositionally biased region" description="Basic residues" evidence="8">
    <location>
        <begin position="46"/>
        <end position="56"/>
    </location>
</feature>
<dbReference type="Gene3D" id="3.40.50.300">
    <property type="entry name" value="P-loop containing nucleotide triphosphate hydrolases"/>
    <property type="match status" value="4"/>
</dbReference>
<dbReference type="Pfam" id="PF00270">
    <property type="entry name" value="DEAD"/>
    <property type="match status" value="2"/>
</dbReference>
<evidence type="ECO:0000256" key="4">
    <source>
        <dbReference type="ARBA" id="ARBA00022840"/>
    </source>
</evidence>
<feature type="domain" description="Helicase C-terminal" evidence="10">
    <location>
        <begin position="678"/>
        <end position="829"/>
    </location>
</feature>
<dbReference type="InterPro" id="IPR027417">
    <property type="entry name" value="P-loop_NTPase"/>
</dbReference>
<evidence type="ECO:0000256" key="6">
    <source>
        <dbReference type="PROSITE-ProRule" id="PRU00552"/>
    </source>
</evidence>
<evidence type="ECO:0000259" key="11">
    <source>
        <dbReference type="PROSITE" id="PS51195"/>
    </source>
</evidence>
<feature type="compositionally biased region" description="Basic residues" evidence="8">
    <location>
        <begin position="956"/>
        <end position="971"/>
    </location>
</feature>
<keyword evidence="3 7" id="KW-0347">Helicase</keyword>
<feature type="domain" description="DEAD-box RNA helicase Q" evidence="11">
    <location>
        <begin position="160"/>
        <end position="188"/>
    </location>
</feature>
<dbReference type="PROSITE" id="PS51192">
    <property type="entry name" value="HELICASE_ATP_BIND_1"/>
    <property type="match status" value="1"/>
</dbReference>
<evidence type="ECO:0000313" key="12">
    <source>
        <dbReference type="EMBL" id="CAG9131149.1"/>
    </source>
</evidence>
<dbReference type="SUPFAM" id="SSF52540">
    <property type="entry name" value="P-loop containing nucleoside triphosphate hydrolases"/>
    <property type="match status" value="2"/>
</dbReference>
<keyword evidence="13" id="KW-1185">Reference proteome</keyword>
<dbReference type="SMART" id="SM00487">
    <property type="entry name" value="DEXDc"/>
    <property type="match status" value="1"/>
</dbReference>
<dbReference type="PROSITE" id="PS51194">
    <property type="entry name" value="HELICASE_CTER"/>
    <property type="match status" value="1"/>
</dbReference>
<evidence type="ECO:0000313" key="13">
    <source>
        <dbReference type="Proteomes" id="UP000653454"/>
    </source>
</evidence>
<evidence type="ECO:0000256" key="5">
    <source>
        <dbReference type="ARBA" id="ARBA00022884"/>
    </source>
</evidence>
<dbReference type="Proteomes" id="UP000653454">
    <property type="component" value="Unassembled WGS sequence"/>
</dbReference>
<evidence type="ECO:0000256" key="2">
    <source>
        <dbReference type="ARBA" id="ARBA00022801"/>
    </source>
</evidence>
<dbReference type="InterPro" id="IPR011545">
    <property type="entry name" value="DEAD/DEAH_box_helicase_dom"/>
</dbReference>